<feature type="domain" description="Major facilitator superfamily (MFS) profile" evidence="8">
    <location>
        <begin position="29"/>
        <end position="436"/>
    </location>
</feature>
<accession>A0A5N8VL01</accession>
<feature type="compositionally biased region" description="Acidic residues" evidence="6">
    <location>
        <begin position="216"/>
        <end position="234"/>
    </location>
</feature>
<reference evidence="9 10" key="1">
    <citation type="submission" date="2019-07" db="EMBL/GenBank/DDBJ databases">
        <title>New species of Amycolatopsis and Streptomyces.</title>
        <authorList>
            <person name="Duangmal K."/>
            <person name="Teo W.F.A."/>
            <person name="Lipun K."/>
        </authorList>
    </citation>
    <scope>NUCLEOTIDE SEQUENCE [LARGE SCALE GENOMIC DNA]</scope>
    <source>
        <strain evidence="9 10">NBRC 109810</strain>
    </source>
</reference>
<evidence type="ECO:0000256" key="6">
    <source>
        <dbReference type="SAM" id="MobiDB-lite"/>
    </source>
</evidence>
<comment type="subcellular location">
    <subcellularLocation>
        <location evidence="1">Cell membrane</location>
        <topology evidence="1">Multi-pass membrane protein</topology>
    </subcellularLocation>
</comment>
<evidence type="ECO:0000313" key="10">
    <source>
        <dbReference type="Proteomes" id="UP000325849"/>
    </source>
</evidence>
<sequence length="469" mass="48270">MGLQTTAVAVPGTSSSSSGWPVSRGYAWIVFALSFGLLLSDYMSRQVLNAVFPMLKDDWLLSDARLGSLSGVVALMVGLLTFPLSLVADRWGRVRSLLFAAVTWSLATLGCALAANYGQMFTARLIVGVGEAAYGSVGIAVVLSVFPIAMRATLSGAFIAGGAFGSVLGVSIGGAVADQFGWRWAFGAMGLFGLLLAAVYGIVVTEKRLRPRADTDADTDTDTAETADAAEDTEAAPPARLRALLPRLFSSVSVISAYVGSGLQLFTAGSLISWLPSYFNRYYDLPTAKAGAAAGVFILLIGVGMVLGGIASDRISRTAPIRKWGVAIGCSLGSLVLLLAAFHLPTGPLQLALLAAGALLTAGSAGPAAAMVANLTPVAISATAFATLTLANSLLGLAPGPSVTGALADRMGLLGALRIVPFVALAATVAFLIGRRWYDRDLLRITGIAPVAEPKELAVTEAEEAEVSS</sequence>
<dbReference type="OrthoDB" id="7002695at2"/>
<evidence type="ECO:0000313" key="9">
    <source>
        <dbReference type="EMBL" id="MPY35516.1"/>
    </source>
</evidence>
<name>A0A5N8VL01_9ACTN</name>
<keyword evidence="4 7" id="KW-1133">Transmembrane helix</keyword>
<dbReference type="GO" id="GO:0022857">
    <property type="term" value="F:transmembrane transporter activity"/>
    <property type="evidence" value="ECO:0007669"/>
    <property type="project" value="InterPro"/>
</dbReference>
<feature type="transmembrane region" description="Helical" evidence="7">
    <location>
        <begin position="411"/>
        <end position="434"/>
    </location>
</feature>
<evidence type="ECO:0000256" key="5">
    <source>
        <dbReference type="ARBA" id="ARBA00023136"/>
    </source>
</evidence>
<keyword evidence="3 7" id="KW-0812">Transmembrane</keyword>
<dbReference type="RefSeq" id="WP_152893234.1">
    <property type="nucleotide sequence ID" value="NZ_VJZD01000163.1"/>
</dbReference>
<keyword evidence="10" id="KW-1185">Reference proteome</keyword>
<dbReference type="Proteomes" id="UP000325849">
    <property type="component" value="Unassembled WGS sequence"/>
</dbReference>
<dbReference type="InterPro" id="IPR020846">
    <property type="entry name" value="MFS_dom"/>
</dbReference>
<feature type="transmembrane region" description="Helical" evidence="7">
    <location>
        <begin position="64"/>
        <end position="84"/>
    </location>
</feature>
<feature type="transmembrane region" description="Helical" evidence="7">
    <location>
        <begin position="182"/>
        <end position="203"/>
    </location>
</feature>
<dbReference type="GO" id="GO:0005886">
    <property type="term" value="C:plasma membrane"/>
    <property type="evidence" value="ECO:0007669"/>
    <property type="project" value="UniProtKB-SubCell"/>
</dbReference>
<proteinExistence type="predicted"/>
<gene>
    <name evidence="9" type="ORF">FNH09_31060</name>
</gene>
<evidence type="ECO:0000256" key="2">
    <source>
        <dbReference type="ARBA" id="ARBA00022475"/>
    </source>
</evidence>
<dbReference type="SUPFAM" id="SSF103473">
    <property type="entry name" value="MFS general substrate transporter"/>
    <property type="match status" value="1"/>
</dbReference>
<dbReference type="EMBL" id="VJZD01000163">
    <property type="protein sequence ID" value="MPY35516.1"/>
    <property type="molecule type" value="Genomic_DNA"/>
</dbReference>
<feature type="transmembrane region" description="Helical" evidence="7">
    <location>
        <begin position="351"/>
        <end position="371"/>
    </location>
</feature>
<keyword evidence="5 7" id="KW-0472">Membrane</keyword>
<comment type="caution">
    <text evidence="9">The sequence shown here is derived from an EMBL/GenBank/DDBJ whole genome shotgun (WGS) entry which is preliminary data.</text>
</comment>
<feature type="region of interest" description="Disordered" evidence="6">
    <location>
        <begin position="213"/>
        <end position="235"/>
    </location>
</feature>
<dbReference type="InterPro" id="IPR050189">
    <property type="entry name" value="MFS_Efflux_Transporters"/>
</dbReference>
<dbReference type="InterPro" id="IPR011701">
    <property type="entry name" value="MFS"/>
</dbReference>
<feature type="transmembrane region" description="Helical" evidence="7">
    <location>
        <begin position="292"/>
        <end position="312"/>
    </location>
</feature>
<feature type="transmembrane region" description="Helical" evidence="7">
    <location>
        <begin position="158"/>
        <end position="176"/>
    </location>
</feature>
<feature type="transmembrane region" description="Helical" evidence="7">
    <location>
        <begin position="248"/>
        <end position="272"/>
    </location>
</feature>
<dbReference type="PANTHER" id="PTHR43124">
    <property type="entry name" value="PURINE EFFLUX PUMP PBUE"/>
    <property type="match status" value="1"/>
</dbReference>
<dbReference type="PRINTS" id="PR01036">
    <property type="entry name" value="TCRTETB"/>
</dbReference>
<protein>
    <submittedName>
        <fullName evidence="9">MFS transporter</fullName>
    </submittedName>
</protein>
<feature type="transmembrane region" description="Helical" evidence="7">
    <location>
        <begin position="324"/>
        <end position="345"/>
    </location>
</feature>
<feature type="transmembrane region" description="Helical" evidence="7">
    <location>
        <begin position="121"/>
        <end position="146"/>
    </location>
</feature>
<dbReference type="PANTHER" id="PTHR43124:SF3">
    <property type="entry name" value="CHLORAMPHENICOL EFFLUX PUMP RV0191"/>
    <property type="match status" value="1"/>
</dbReference>
<evidence type="ECO:0000256" key="3">
    <source>
        <dbReference type="ARBA" id="ARBA00022692"/>
    </source>
</evidence>
<evidence type="ECO:0000256" key="4">
    <source>
        <dbReference type="ARBA" id="ARBA00022989"/>
    </source>
</evidence>
<dbReference type="Gene3D" id="1.20.1250.20">
    <property type="entry name" value="MFS general substrate transporter like domains"/>
    <property type="match status" value="1"/>
</dbReference>
<dbReference type="Pfam" id="PF07690">
    <property type="entry name" value="MFS_1"/>
    <property type="match status" value="1"/>
</dbReference>
<organism evidence="9 10">
    <name type="scientific">Streptomyces adustus</name>
    <dbReference type="NCBI Taxonomy" id="1609272"/>
    <lineage>
        <taxon>Bacteria</taxon>
        <taxon>Bacillati</taxon>
        <taxon>Actinomycetota</taxon>
        <taxon>Actinomycetes</taxon>
        <taxon>Kitasatosporales</taxon>
        <taxon>Streptomycetaceae</taxon>
        <taxon>Streptomyces</taxon>
    </lineage>
</organism>
<keyword evidence="2" id="KW-1003">Cell membrane</keyword>
<feature type="transmembrane region" description="Helical" evidence="7">
    <location>
        <begin position="96"/>
        <end position="115"/>
    </location>
</feature>
<evidence type="ECO:0000259" key="8">
    <source>
        <dbReference type="PROSITE" id="PS50850"/>
    </source>
</evidence>
<feature type="transmembrane region" description="Helical" evidence="7">
    <location>
        <begin position="25"/>
        <end position="44"/>
    </location>
</feature>
<feature type="transmembrane region" description="Helical" evidence="7">
    <location>
        <begin position="378"/>
        <end position="399"/>
    </location>
</feature>
<evidence type="ECO:0000256" key="7">
    <source>
        <dbReference type="SAM" id="Phobius"/>
    </source>
</evidence>
<dbReference type="AlphaFoldDB" id="A0A5N8VL01"/>
<dbReference type="PROSITE" id="PS50850">
    <property type="entry name" value="MFS"/>
    <property type="match status" value="1"/>
</dbReference>
<evidence type="ECO:0000256" key="1">
    <source>
        <dbReference type="ARBA" id="ARBA00004651"/>
    </source>
</evidence>
<dbReference type="InterPro" id="IPR036259">
    <property type="entry name" value="MFS_trans_sf"/>
</dbReference>